<sequence>MYGGKDLSFSAAWKLLILFFICFRINSFSFGQGSESDSVRQRETFGGQFLWTGIYTKYRIGEKLWYNGEYHIRTRDNFINEMNQLYIRLGLSYLLTNNFEITGGIVTPFYWVDEKQYPENTPLDKVVPQFRFWQQFLFIQPVGRVKVYHQIRLEQRWRRDFIVDSPFELTHRFRYKLMAYVPINSKELQKKTLFLSLYNEIFIQAGRSIQLNFLEDNRSFIGLGYILNENIQIQTGYMRSIQQRSNGFDFNDRDIVRVSLYHNFDFYYKKKISQSESIVPNFY</sequence>
<keyword evidence="2" id="KW-1185">Reference proteome</keyword>
<name>A0A1W2HC97_9BACT</name>
<dbReference type="EMBL" id="LT838813">
    <property type="protein sequence ID" value="SMD46176.1"/>
    <property type="molecule type" value="Genomic_DNA"/>
</dbReference>
<dbReference type="Pfam" id="PF10677">
    <property type="entry name" value="DUF2490"/>
    <property type="match status" value="1"/>
</dbReference>
<protein>
    <recommendedName>
        <fullName evidence="3">DUF2490 domain-containing protein</fullName>
    </recommendedName>
</protein>
<reference evidence="2" key="1">
    <citation type="submission" date="2017-04" db="EMBL/GenBank/DDBJ databases">
        <authorList>
            <person name="Varghese N."/>
            <person name="Submissions S."/>
        </authorList>
    </citation>
    <scope>NUCLEOTIDE SEQUENCE [LARGE SCALE GENOMIC DNA]</scope>
    <source>
        <strain evidence="2">DSM 16537</strain>
    </source>
</reference>
<dbReference type="Proteomes" id="UP000192333">
    <property type="component" value="Chromosome I"/>
</dbReference>
<dbReference type="AlphaFoldDB" id="A0A1W2HC97"/>
<gene>
    <name evidence="1" type="ORF">SAMN00777080_4857</name>
</gene>
<proteinExistence type="predicted"/>
<evidence type="ECO:0008006" key="3">
    <source>
        <dbReference type="Google" id="ProtNLM"/>
    </source>
</evidence>
<organism evidence="1 2">
    <name type="scientific">Aquiflexum balticum DSM 16537</name>
    <dbReference type="NCBI Taxonomy" id="758820"/>
    <lineage>
        <taxon>Bacteria</taxon>
        <taxon>Pseudomonadati</taxon>
        <taxon>Bacteroidota</taxon>
        <taxon>Cytophagia</taxon>
        <taxon>Cytophagales</taxon>
        <taxon>Cyclobacteriaceae</taxon>
        <taxon>Aquiflexum</taxon>
    </lineage>
</organism>
<evidence type="ECO:0000313" key="2">
    <source>
        <dbReference type="Proteomes" id="UP000192333"/>
    </source>
</evidence>
<accession>A0A1W2HC97</accession>
<evidence type="ECO:0000313" key="1">
    <source>
        <dbReference type="EMBL" id="SMD46176.1"/>
    </source>
</evidence>
<dbReference type="STRING" id="758820.SAMN00777080_4857"/>
<dbReference type="InterPro" id="IPR019619">
    <property type="entry name" value="DUF2490"/>
</dbReference>